<evidence type="ECO:0000256" key="1">
    <source>
        <dbReference type="SAM" id="MobiDB-lite"/>
    </source>
</evidence>
<keyword evidence="4" id="KW-1185">Reference proteome</keyword>
<sequence length="608" mass="63750">MSSPRRSFRRLAAAFAITVTGVTIGAVTPSSPVAADGTFEALASPQRIADTRPTGETADGDDQKSGPVSGGDTLELQVAGRAGIPADADTAVLNVTVANTTSRGYLTIYPCDQDQPNAANLNYAQGQVIANAVFAKLDPSGKTCIFTSSTTNIIVDATGSLPSGSFEALDSPQRIVDTRSTGDTVDGQLEKGGKNTEGTALEVQVAGRAGIDADATTAVLNVTVIGPARRGYVTVYPCDQPQPLSANLNYSAGDVVANSVIAKLDGDGTTCVFTSATTDVVVDVSGSLPTDTYAPLDAPQRITDTRGSGETADGIVEKIGYRRAGTTLQLPVGGRVDIPADASAVILNVTAVGTDENGYVTAHPRNSDRPNAANLNYSAGQVIANTVVAKLGGNGMVCMFASSDVEMIVDVAGYLIGDAPADTGERCPLEFVARDHYDDHYPVGPYQMPPGRYIKQEFDDGFCDIDRRDDDEEFKLNGYVSTFHGAQLIIEVAPTDDTVEIEYSACGTVTPYEAPDPLPSSFPSTFDEGFYVVGDHIAPGTYTTTVPFGEICVASRLNSFAGFVGGFDWSPMETIRIDSRYDPLPLAITIQSGDVGARFGGICEWTRG</sequence>
<proteinExistence type="predicted"/>
<dbReference type="EMBL" id="AP012057">
    <property type="protein sequence ID" value="BAN00636.1"/>
    <property type="molecule type" value="Genomic_DNA"/>
</dbReference>
<evidence type="ECO:0000313" key="4">
    <source>
        <dbReference type="Proteomes" id="UP000011863"/>
    </source>
</evidence>
<dbReference type="RefSeq" id="WP_015439884.1">
    <property type="nucleotide sequence ID" value="NC_020520.1"/>
</dbReference>
<dbReference type="KEGG" id="aym:YM304_03220"/>
<evidence type="ECO:0000256" key="2">
    <source>
        <dbReference type="SAM" id="SignalP"/>
    </source>
</evidence>
<feature type="chain" id="PRO_5039101225" evidence="2">
    <location>
        <begin position="26"/>
        <end position="608"/>
    </location>
</feature>
<name>A0A6C7E9A5_ILUCY</name>
<keyword evidence="2" id="KW-0732">Signal</keyword>
<gene>
    <name evidence="3" type="ORF">YM304_03220</name>
</gene>
<feature type="region of interest" description="Disordered" evidence="1">
    <location>
        <begin position="44"/>
        <end position="71"/>
    </location>
</feature>
<feature type="signal peptide" evidence="2">
    <location>
        <begin position="1"/>
        <end position="25"/>
    </location>
</feature>
<organism evidence="3 4">
    <name type="scientific">Ilumatobacter coccineus (strain NBRC 103263 / KCTC 29153 / YM16-304)</name>
    <dbReference type="NCBI Taxonomy" id="1313172"/>
    <lineage>
        <taxon>Bacteria</taxon>
        <taxon>Bacillati</taxon>
        <taxon>Actinomycetota</taxon>
        <taxon>Acidimicrobiia</taxon>
        <taxon>Acidimicrobiales</taxon>
        <taxon>Ilumatobacteraceae</taxon>
        <taxon>Ilumatobacter</taxon>
    </lineage>
</organism>
<dbReference type="AlphaFoldDB" id="A0A6C7E9A5"/>
<protein>
    <submittedName>
        <fullName evidence="3">Uncharacterized protein</fullName>
    </submittedName>
</protein>
<dbReference type="OrthoDB" id="4855196at2"/>
<dbReference type="Proteomes" id="UP000011863">
    <property type="component" value="Chromosome"/>
</dbReference>
<accession>A0A6C7E9A5</accession>
<reference evidence="3 4" key="1">
    <citation type="journal article" date="2013" name="Int. J. Syst. Evol. Microbiol.">
        <title>Ilumatobacter nonamiense sp. nov. and Ilumatobacter coccineum sp. nov., isolated from seashore sand.</title>
        <authorList>
            <person name="Matsumoto A."/>
            <person name="Kasai H."/>
            <person name="Matsuo Y."/>
            <person name="Shizuri Y."/>
            <person name="Ichikawa N."/>
            <person name="Fujita N."/>
            <person name="Omura S."/>
            <person name="Takahashi Y."/>
        </authorList>
    </citation>
    <scope>NUCLEOTIDE SEQUENCE [LARGE SCALE GENOMIC DNA]</scope>
    <source>
        <strain evidence="4">NBRC 103263 / KCTC 29153 / YM16-304</strain>
    </source>
</reference>
<evidence type="ECO:0000313" key="3">
    <source>
        <dbReference type="EMBL" id="BAN00636.1"/>
    </source>
</evidence>